<accession>A0ABZ0RWB5</accession>
<dbReference type="InterPro" id="IPR036890">
    <property type="entry name" value="HATPase_C_sf"/>
</dbReference>
<evidence type="ECO:0000256" key="4">
    <source>
        <dbReference type="SAM" id="Phobius"/>
    </source>
</evidence>
<feature type="domain" description="Signal transduction histidine kinase subgroup 3 dimerisation and phosphoacceptor" evidence="5">
    <location>
        <begin position="444"/>
        <end position="496"/>
    </location>
</feature>
<organism evidence="6 7">
    <name type="scientific">Coraliomargarita algicola</name>
    <dbReference type="NCBI Taxonomy" id="3092156"/>
    <lineage>
        <taxon>Bacteria</taxon>
        <taxon>Pseudomonadati</taxon>
        <taxon>Verrucomicrobiota</taxon>
        <taxon>Opitutia</taxon>
        <taxon>Puniceicoccales</taxon>
        <taxon>Coraliomargaritaceae</taxon>
        <taxon>Coraliomargarita</taxon>
    </lineage>
</organism>
<dbReference type="PANTHER" id="PTHR24421">
    <property type="entry name" value="NITRATE/NITRITE SENSOR PROTEIN NARX-RELATED"/>
    <property type="match status" value="1"/>
</dbReference>
<proteinExistence type="predicted"/>
<gene>
    <name evidence="6" type="ORF">SH580_06180</name>
</gene>
<evidence type="ECO:0000256" key="2">
    <source>
        <dbReference type="ARBA" id="ARBA00022777"/>
    </source>
</evidence>
<evidence type="ECO:0000259" key="5">
    <source>
        <dbReference type="Pfam" id="PF07730"/>
    </source>
</evidence>
<evidence type="ECO:0000313" key="6">
    <source>
        <dbReference type="EMBL" id="WPJ97294.1"/>
    </source>
</evidence>
<keyword evidence="2 6" id="KW-0418">Kinase</keyword>
<dbReference type="Gene3D" id="6.10.250.2870">
    <property type="match status" value="1"/>
</dbReference>
<keyword evidence="7" id="KW-1185">Reference proteome</keyword>
<keyword evidence="1" id="KW-0808">Transferase</keyword>
<dbReference type="InterPro" id="IPR050482">
    <property type="entry name" value="Sensor_HK_TwoCompSys"/>
</dbReference>
<dbReference type="InterPro" id="IPR011712">
    <property type="entry name" value="Sig_transdc_His_kin_sub3_dim/P"/>
</dbReference>
<protein>
    <submittedName>
        <fullName evidence="6">Histidine kinase</fullName>
    </submittedName>
</protein>
<dbReference type="EMBL" id="CP138858">
    <property type="protein sequence ID" value="WPJ97294.1"/>
    <property type="molecule type" value="Genomic_DNA"/>
</dbReference>
<dbReference type="SUPFAM" id="SSF49785">
    <property type="entry name" value="Galactose-binding domain-like"/>
    <property type="match status" value="2"/>
</dbReference>
<dbReference type="RefSeq" id="WP_319834139.1">
    <property type="nucleotide sequence ID" value="NZ_CP138858.1"/>
</dbReference>
<evidence type="ECO:0000313" key="7">
    <source>
        <dbReference type="Proteomes" id="UP001324993"/>
    </source>
</evidence>
<dbReference type="Proteomes" id="UP001324993">
    <property type="component" value="Chromosome"/>
</dbReference>
<reference evidence="6 7" key="1">
    <citation type="submission" date="2023-11" db="EMBL/GenBank/DDBJ databases">
        <title>Coraliomargarita sp. nov., isolated from marine algae.</title>
        <authorList>
            <person name="Lee J.K."/>
            <person name="Baek J.H."/>
            <person name="Kim J.M."/>
            <person name="Choi D.G."/>
            <person name="Jeon C.O."/>
        </authorList>
    </citation>
    <scope>NUCLEOTIDE SEQUENCE [LARGE SCALE GENOMIC DNA]</scope>
    <source>
        <strain evidence="6 7">J2-16</strain>
    </source>
</reference>
<keyword evidence="4" id="KW-0812">Transmembrane</keyword>
<keyword evidence="3" id="KW-0902">Two-component regulatory system</keyword>
<dbReference type="Gene3D" id="2.60.120.260">
    <property type="entry name" value="Galactose-binding domain-like"/>
    <property type="match status" value="2"/>
</dbReference>
<feature type="transmembrane region" description="Helical" evidence="4">
    <location>
        <begin position="413"/>
        <end position="434"/>
    </location>
</feature>
<keyword evidence="4" id="KW-0472">Membrane</keyword>
<dbReference type="Pfam" id="PF07730">
    <property type="entry name" value="HisKA_3"/>
    <property type="match status" value="1"/>
</dbReference>
<evidence type="ECO:0000256" key="3">
    <source>
        <dbReference type="ARBA" id="ARBA00023012"/>
    </source>
</evidence>
<keyword evidence="4" id="KW-1133">Transmembrane helix</keyword>
<dbReference type="GO" id="GO:0016301">
    <property type="term" value="F:kinase activity"/>
    <property type="evidence" value="ECO:0007669"/>
    <property type="project" value="UniProtKB-KW"/>
</dbReference>
<name>A0ABZ0RWB5_9BACT</name>
<dbReference type="InterPro" id="IPR008979">
    <property type="entry name" value="Galactose-bd-like_sf"/>
</dbReference>
<dbReference type="SUPFAM" id="SSF55874">
    <property type="entry name" value="ATPase domain of HSP90 chaperone/DNA topoisomerase II/histidine kinase"/>
    <property type="match status" value="1"/>
</dbReference>
<sequence length="643" mass="71816">MLPAHAEQQELSLDALEQRLAVIDEALAQLAPINLRGGAGSIGYRSDPREISEHTEWVQVDLGGEFPIDEIVLVPCLWRSTESGIQADGFPLSFQIIAGNGNEDEGQVIASYTEVDGLLPRIAPVVIPCSNTTASWIRVNADRLSPRGYDGQYILQLTELFVFSGSENVALKRPVTASTQGPVLAIPWGARYLTDGFVPYLMDESHGWKSNAWMSSVISTDTPAITIDLKAPQTISRIHLHAIELSDTIPQGNINDPGTPKHLKIEASNDADFSDAVTLVDHQASSIFEMGPILMWNLPETRCRFVRLTGLPTDDHDDRGTTKSFIGFAEIEIFSEGQNVAYGIQASVNFDAPKVDRDISTLTDGHNFYGKILPIRQWIQELAQRHELEKERPIVMAELSQRYASQKTHFKRLIWLAALLIVSIGAIILIDRIIRLRQIALIKERLAADLHDELGANIHSIRMLSDLAQDTESPDEWKSTHQRILMLANRTTTAIRYCTNILEAKGLFIGLVSDMQRTAKRIGGNFDHSFSVEGEEWIEQLKPRTSIDLFLFYKEALINICRHSGATQVYTQLTANYKEIILIISDNGKGLSGQTPSSLKRRARLIGAQVDTVNPSTGGTQITLRLNYDKFKFLNPFRWRKIK</sequence>
<evidence type="ECO:0000256" key="1">
    <source>
        <dbReference type="ARBA" id="ARBA00022679"/>
    </source>
</evidence>